<dbReference type="PROSITE" id="PS50044">
    <property type="entry name" value="SIGMA54_3"/>
    <property type="match status" value="1"/>
</dbReference>
<dbReference type="GO" id="GO:0000428">
    <property type="term" value="C:DNA-directed RNA polymerase complex"/>
    <property type="evidence" value="ECO:0007669"/>
    <property type="project" value="UniProtKB-KW"/>
</dbReference>
<dbReference type="Pfam" id="PF00309">
    <property type="entry name" value="Sigma54_AID"/>
    <property type="match status" value="1"/>
</dbReference>
<dbReference type="Proteomes" id="UP000195447">
    <property type="component" value="Unassembled WGS sequence"/>
</dbReference>
<dbReference type="InterPro" id="IPR000394">
    <property type="entry name" value="RNA_pol_sigma_54"/>
</dbReference>
<evidence type="ECO:0000256" key="4">
    <source>
        <dbReference type="ARBA" id="ARBA00022695"/>
    </source>
</evidence>
<reference evidence="12" key="1">
    <citation type="submission" date="2017-04" db="EMBL/GenBank/DDBJ databases">
        <title>Function of individual gut microbiota members based on whole genome sequencing of pure cultures obtained from chicken caecum.</title>
        <authorList>
            <person name="Medvecky M."/>
            <person name="Cejkova D."/>
            <person name="Polansky O."/>
            <person name="Karasova D."/>
            <person name="Kubasova T."/>
            <person name="Cizek A."/>
            <person name="Rychlik I."/>
        </authorList>
    </citation>
    <scope>NUCLEOTIDE SEQUENCE [LARGE SCALE GENOMIC DNA]</scope>
    <source>
        <strain evidence="12">An178</strain>
    </source>
</reference>
<keyword evidence="5" id="KW-0805">Transcription regulation</keyword>
<dbReference type="Gene3D" id="1.10.10.60">
    <property type="entry name" value="Homeodomain-like"/>
    <property type="match status" value="1"/>
</dbReference>
<evidence type="ECO:0000256" key="2">
    <source>
        <dbReference type="ARBA" id="ARBA00022478"/>
    </source>
</evidence>
<dbReference type="InterPro" id="IPR007046">
    <property type="entry name" value="RNA_pol_sigma_54_core-bd"/>
</dbReference>
<dbReference type="PANTHER" id="PTHR32248:SF4">
    <property type="entry name" value="RNA POLYMERASE SIGMA-54 FACTOR"/>
    <property type="match status" value="1"/>
</dbReference>
<evidence type="ECO:0000313" key="11">
    <source>
        <dbReference type="EMBL" id="OUP61974.1"/>
    </source>
</evidence>
<dbReference type="Pfam" id="PF04552">
    <property type="entry name" value="Sigma54_DBD"/>
    <property type="match status" value="1"/>
</dbReference>
<keyword evidence="6" id="KW-0731">Sigma factor</keyword>
<organism evidence="11 12">
    <name type="scientific">Faecalitalea cylindroides</name>
    <dbReference type="NCBI Taxonomy" id="39483"/>
    <lineage>
        <taxon>Bacteria</taxon>
        <taxon>Bacillati</taxon>
        <taxon>Bacillota</taxon>
        <taxon>Erysipelotrichia</taxon>
        <taxon>Erysipelotrichales</taxon>
        <taxon>Erysipelotrichaceae</taxon>
        <taxon>Faecalitalea</taxon>
    </lineage>
</organism>
<dbReference type="InterPro" id="IPR038709">
    <property type="entry name" value="RpoN_core-bd_sf"/>
</dbReference>
<keyword evidence="12" id="KW-1185">Reference proteome</keyword>
<dbReference type="PRINTS" id="PR00045">
    <property type="entry name" value="SIGMA54FCT"/>
</dbReference>
<evidence type="ECO:0000256" key="5">
    <source>
        <dbReference type="ARBA" id="ARBA00023015"/>
    </source>
</evidence>
<dbReference type="PANTHER" id="PTHR32248">
    <property type="entry name" value="RNA POLYMERASE SIGMA-54 FACTOR"/>
    <property type="match status" value="1"/>
</dbReference>
<dbReference type="NCBIfam" id="TIGR02395">
    <property type="entry name" value="rpoN_sigma"/>
    <property type="match status" value="1"/>
</dbReference>
<dbReference type="AlphaFoldDB" id="A0A1Y4LZF7"/>
<dbReference type="RefSeq" id="WP_035400300.1">
    <property type="nucleotide sequence ID" value="NZ_CABKSV010000015.1"/>
</dbReference>
<dbReference type="GO" id="GO:0016779">
    <property type="term" value="F:nucleotidyltransferase activity"/>
    <property type="evidence" value="ECO:0007669"/>
    <property type="project" value="UniProtKB-KW"/>
</dbReference>
<accession>A0A1Y4LZF7</accession>
<evidence type="ECO:0000259" key="9">
    <source>
        <dbReference type="Pfam" id="PF04552"/>
    </source>
</evidence>
<dbReference type="GO" id="GO:0001216">
    <property type="term" value="F:DNA-binding transcription activator activity"/>
    <property type="evidence" value="ECO:0007669"/>
    <property type="project" value="InterPro"/>
</dbReference>
<dbReference type="GO" id="GO:0016987">
    <property type="term" value="F:sigma factor activity"/>
    <property type="evidence" value="ECO:0007669"/>
    <property type="project" value="UniProtKB-KW"/>
</dbReference>
<dbReference type="GO" id="GO:0006352">
    <property type="term" value="P:DNA-templated transcription initiation"/>
    <property type="evidence" value="ECO:0007669"/>
    <property type="project" value="InterPro"/>
</dbReference>
<gene>
    <name evidence="11" type="ORF">B5F14_00890</name>
</gene>
<feature type="domain" description="RNA polymerase sigma factor 54 core-binding" evidence="10">
    <location>
        <begin position="73"/>
        <end position="247"/>
    </location>
</feature>
<evidence type="ECO:0000256" key="3">
    <source>
        <dbReference type="ARBA" id="ARBA00022679"/>
    </source>
</evidence>
<dbReference type="PIRSF" id="PIRSF000774">
    <property type="entry name" value="RpoN"/>
    <property type="match status" value="1"/>
</dbReference>
<keyword evidence="7" id="KW-0238">DNA-binding</keyword>
<dbReference type="PROSITE" id="PS00718">
    <property type="entry name" value="SIGMA54_2"/>
    <property type="match status" value="1"/>
</dbReference>
<evidence type="ECO:0000256" key="8">
    <source>
        <dbReference type="ARBA" id="ARBA00023163"/>
    </source>
</evidence>
<protein>
    <submittedName>
        <fullName evidence="11">RNA polymerase sigma-54 factor</fullName>
    </submittedName>
</protein>
<dbReference type="Pfam" id="PF04963">
    <property type="entry name" value="Sigma54_CBD"/>
    <property type="match status" value="1"/>
</dbReference>
<dbReference type="Gene3D" id="1.10.10.1330">
    <property type="entry name" value="RNA polymerase sigma-54 factor, core-binding domain"/>
    <property type="match status" value="1"/>
</dbReference>
<dbReference type="GO" id="GO:0003677">
    <property type="term" value="F:DNA binding"/>
    <property type="evidence" value="ECO:0007669"/>
    <property type="project" value="UniProtKB-KW"/>
</dbReference>
<dbReference type="EMBL" id="NFKM01000001">
    <property type="protein sequence ID" value="OUP61974.1"/>
    <property type="molecule type" value="Genomic_DNA"/>
</dbReference>
<comment type="caution">
    <text evidence="11">The sequence shown here is derived from an EMBL/GenBank/DDBJ whole genome shotgun (WGS) entry which is preliminary data.</text>
</comment>
<evidence type="ECO:0000313" key="12">
    <source>
        <dbReference type="Proteomes" id="UP000195447"/>
    </source>
</evidence>
<name>A0A1Y4LZF7_9FIRM</name>
<keyword evidence="2" id="KW-0240">DNA-directed RNA polymerase</keyword>
<keyword evidence="3" id="KW-0808">Transferase</keyword>
<keyword evidence="4" id="KW-0548">Nucleotidyltransferase</keyword>
<evidence type="ECO:0000256" key="6">
    <source>
        <dbReference type="ARBA" id="ARBA00023082"/>
    </source>
</evidence>
<evidence type="ECO:0000256" key="1">
    <source>
        <dbReference type="ARBA" id="ARBA00008798"/>
    </source>
</evidence>
<feature type="domain" description="RNA polymerase sigma factor 54 DNA-binding" evidence="9">
    <location>
        <begin position="269"/>
        <end position="413"/>
    </location>
</feature>
<evidence type="ECO:0000256" key="7">
    <source>
        <dbReference type="ARBA" id="ARBA00023125"/>
    </source>
</evidence>
<keyword evidence="8" id="KW-0804">Transcription</keyword>
<sequence>MKHKIDSRQILKQRQNLSYHQRYELDILEISNMELQEAIQNELESNPCLEQDMSYETGHIQKEETNFELLLNYVVKEKTLSEELYDQIRWCNYSIHTDLAYFIADMLDSNGYLTYKNEELLKYFPQYDESDVEETIKVLQMMEPRGIAARSLSECLLIQLSSKEGYVVDIARHIVRDHLEEVASNHVSFLAKQMKTSLTTIQDAINLIKSLDPKPGARFSNTASYLKPDLYCYIENGEIHLELMNETYGLYLSDFPKMDRKEYRIWNRNALNLISAIKKRNQTLLKVGYAVCRFQQNYFIHSTGLKPCTMKQIADISKIHESTVSRCIAGKSLIFNDQVIPLKYFFPKGLALDSVLEIQDVIRTLIKQEDPCHPLSDESISVKLGELDYQVSRRTVAKYRENMKIASSARRKKK</sequence>
<evidence type="ECO:0000259" key="10">
    <source>
        <dbReference type="Pfam" id="PF04963"/>
    </source>
</evidence>
<dbReference type="InterPro" id="IPR007634">
    <property type="entry name" value="RNA_pol_sigma_54_DNA-bd"/>
</dbReference>
<comment type="similarity">
    <text evidence="1">Belongs to the sigma-54 factor family.</text>
</comment>
<proteinExistence type="inferred from homology"/>